<protein>
    <submittedName>
        <fullName evidence="1">Uncharacterized protein</fullName>
    </submittedName>
</protein>
<dbReference type="AlphaFoldDB" id="F4PH70"/>
<keyword evidence="2" id="KW-1185">Reference proteome</keyword>
<gene>
    <name evidence="1" type="ORF">DFA_03300</name>
</gene>
<name>F4PH70_CACFS</name>
<reference evidence="2" key="1">
    <citation type="journal article" date="2011" name="Genome Res.">
        <title>Phylogeny-wide analysis of social amoeba genomes highlights ancient origins for complex intercellular communication.</title>
        <authorList>
            <person name="Heidel A.J."/>
            <person name="Lawal H.M."/>
            <person name="Felder M."/>
            <person name="Schilde C."/>
            <person name="Helps N.R."/>
            <person name="Tunggal B."/>
            <person name="Rivero F."/>
            <person name="John U."/>
            <person name="Schleicher M."/>
            <person name="Eichinger L."/>
            <person name="Platzer M."/>
            <person name="Noegel A.A."/>
            <person name="Schaap P."/>
            <person name="Gloeckner G."/>
        </authorList>
    </citation>
    <scope>NUCLEOTIDE SEQUENCE [LARGE SCALE GENOMIC DNA]</scope>
    <source>
        <strain evidence="2">SH3</strain>
    </source>
</reference>
<accession>F4PH70</accession>
<organism evidence="1 2">
    <name type="scientific">Cavenderia fasciculata</name>
    <name type="common">Slime mold</name>
    <name type="synonym">Dictyostelium fasciculatum</name>
    <dbReference type="NCBI Taxonomy" id="261658"/>
    <lineage>
        <taxon>Eukaryota</taxon>
        <taxon>Amoebozoa</taxon>
        <taxon>Evosea</taxon>
        <taxon>Eumycetozoa</taxon>
        <taxon>Dictyostelia</taxon>
        <taxon>Acytosteliales</taxon>
        <taxon>Cavenderiaceae</taxon>
        <taxon>Cavenderia</taxon>
    </lineage>
</organism>
<dbReference type="Proteomes" id="UP000007797">
    <property type="component" value="Unassembled WGS sequence"/>
</dbReference>
<sequence length="86" mass="10038">MKDEEDVTVQGINYTQVEFSFPHPVNNNNNKYILAIQEEDGKRKDTRDRSKSIVGARWMVDAPSTNDQDRLDRLDWDCCCVIVYNL</sequence>
<dbReference type="GeneID" id="14877311"/>
<proteinExistence type="predicted"/>
<dbReference type="RefSeq" id="XP_004362905.1">
    <property type="nucleotide sequence ID" value="XM_004362848.1"/>
</dbReference>
<dbReference type="KEGG" id="dfa:DFA_03300"/>
<dbReference type="EMBL" id="GL883006">
    <property type="protein sequence ID" value="EGG25054.1"/>
    <property type="molecule type" value="Genomic_DNA"/>
</dbReference>
<evidence type="ECO:0000313" key="1">
    <source>
        <dbReference type="EMBL" id="EGG25054.1"/>
    </source>
</evidence>
<evidence type="ECO:0000313" key="2">
    <source>
        <dbReference type="Proteomes" id="UP000007797"/>
    </source>
</evidence>